<feature type="active site" description="Proton acceptor" evidence="2">
    <location>
        <position position="81"/>
    </location>
</feature>
<accession>A0A0P7E6L5</accession>
<dbReference type="PATRIC" id="fig|570156.3.peg.69"/>
<keyword evidence="4" id="KW-0808">Transferase</keyword>
<dbReference type="OrthoDB" id="5401862at2"/>
<name>A0A0P7E6L5_9GAMM</name>
<dbReference type="GO" id="GO:0016740">
    <property type="term" value="F:transferase activity"/>
    <property type="evidence" value="ECO:0007669"/>
    <property type="project" value="UniProtKB-KW"/>
</dbReference>
<dbReference type="SUPFAM" id="SSF110857">
    <property type="entry name" value="Gamma-glutamyl cyclotransferase-like"/>
    <property type="match status" value="1"/>
</dbReference>
<dbReference type="InterPro" id="IPR017939">
    <property type="entry name" value="G-Glutamylcylcotransferase"/>
</dbReference>
<dbReference type="InterPro" id="IPR036568">
    <property type="entry name" value="GGCT-like_sf"/>
</dbReference>
<evidence type="ECO:0000313" key="4">
    <source>
        <dbReference type="EMBL" id="KPM85277.1"/>
    </source>
</evidence>
<dbReference type="AlphaFoldDB" id="A0A0P7E6L5"/>
<evidence type="ECO:0000313" key="5">
    <source>
        <dbReference type="Proteomes" id="UP000050378"/>
    </source>
</evidence>
<dbReference type="Gene3D" id="3.10.490.10">
    <property type="entry name" value="Gamma-glutamyl cyclotransferase-like"/>
    <property type="match status" value="1"/>
</dbReference>
<evidence type="ECO:0000256" key="2">
    <source>
        <dbReference type="PIRSR" id="PIRSR617939-1"/>
    </source>
</evidence>
<sequence>MALYNFSFGSNMSSSRLLARLPEAKRVGTAILKGYELTFDMVSTDGSAKCSVRKTAQQDALVYGVVYQLNEAEKSILDDIEGPRYDCVDITVELIDGEQLAAHCYIANTLDESLLPFDWYLQHVHRGALEAGVPNHYSEAILARPSCDDPDKTRAAREFAIHNNKNHQGTL</sequence>
<dbReference type="STRING" id="570156.AOG27_00355"/>
<keyword evidence="1" id="KW-0456">Lyase</keyword>
<dbReference type="Pfam" id="PF13772">
    <property type="entry name" value="AIG2_2"/>
    <property type="match status" value="1"/>
</dbReference>
<evidence type="ECO:0000256" key="3">
    <source>
        <dbReference type="PIRSR" id="PIRSR617939-2"/>
    </source>
</evidence>
<dbReference type="InterPro" id="IPR013024">
    <property type="entry name" value="GGCT-like"/>
</dbReference>
<comment type="caution">
    <text evidence="4">The sequence shown here is derived from an EMBL/GenBank/DDBJ whole genome shotgun (WGS) entry which is preliminary data.</text>
</comment>
<dbReference type="CDD" id="cd06661">
    <property type="entry name" value="GGCT_like"/>
    <property type="match status" value="1"/>
</dbReference>
<reference evidence="4 5" key="1">
    <citation type="submission" date="2015-09" db="EMBL/GenBank/DDBJ databases">
        <title>Draft Genome Sequence of Pseudoalteromonas lipolytica UCD-48B.</title>
        <authorList>
            <person name="Krusor M."/>
            <person name="Coil D.A."/>
            <person name="Lang J.M."/>
            <person name="Eisen J.A."/>
            <person name="Alexiev A."/>
        </authorList>
    </citation>
    <scope>NUCLEOTIDE SEQUENCE [LARGE SCALE GENOMIC DNA]</scope>
    <source>
        <strain evidence="4 5">UCD-48B</strain>
    </source>
</reference>
<dbReference type="PANTHER" id="PTHR12935:SF0">
    <property type="entry name" value="GAMMA-GLUTAMYLCYCLOTRANSFERASE"/>
    <property type="match status" value="1"/>
</dbReference>
<dbReference type="GO" id="GO:0003839">
    <property type="term" value="F:gamma-glutamylcyclotransferase activity"/>
    <property type="evidence" value="ECO:0007669"/>
    <property type="project" value="InterPro"/>
</dbReference>
<feature type="binding site" evidence="3">
    <location>
        <position position="120"/>
    </location>
    <ligand>
        <name>substrate</name>
    </ligand>
</feature>
<gene>
    <name evidence="4" type="ORF">AOG27_00355</name>
</gene>
<organism evidence="4 5">
    <name type="scientific">Pseudoalteromonas lipolytica</name>
    <dbReference type="NCBI Taxonomy" id="570156"/>
    <lineage>
        <taxon>Bacteria</taxon>
        <taxon>Pseudomonadati</taxon>
        <taxon>Pseudomonadota</taxon>
        <taxon>Gammaproteobacteria</taxon>
        <taxon>Alteromonadales</taxon>
        <taxon>Pseudoalteromonadaceae</taxon>
        <taxon>Pseudoalteromonas</taxon>
    </lineage>
</organism>
<dbReference type="EMBL" id="LJTC01000001">
    <property type="protein sequence ID" value="KPM85277.1"/>
    <property type="molecule type" value="Genomic_DNA"/>
</dbReference>
<evidence type="ECO:0000256" key="1">
    <source>
        <dbReference type="ARBA" id="ARBA00023239"/>
    </source>
</evidence>
<dbReference type="PANTHER" id="PTHR12935">
    <property type="entry name" value="GAMMA-GLUTAMYLCYCLOTRANSFERASE"/>
    <property type="match status" value="1"/>
</dbReference>
<dbReference type="RefSeq" id="WP_054551030.1">
    <property type="nucleotide sequence ID" value="NZ_LJTC01000001.1"/>
</dbReference>
<proteinExistence type="predicted"/>
<protein>
    <submittedName>
        <fullName evidence="4">Gamma-glutamyl cyclotransferase</fullName>
    </submittedName>
</protein>
<dbReference type="Proteomes" id="UP000050378">
    <property type="component" value="Unassembled WGS sequence"/>
</dbReference>